<dbReference type="AlphaFoldDB" id="A0AAW3ZWN1"/>
<protein>
    <submittedName>
        <fullName evidence="2">PD-(D/E)XK nuclease family protein</fullName>
    </submittedName>
</protein>
<dbReference type="Gene3D" id="3.90.320.10">
    <property type="match status" value="1"/>
</dbReference>
<dbReference type="InterPro" id="IPR027417">
    <property type="entry name" value="P-loop_NTPase"/>
</dbReference>
<evidence type="ECO:0000313" key="3">
    <source>
        <dbReference type="Proteomes" id="UP000650616"/>
    </source>
</evidence>
<gene>
    <name evidence="2" type="ORF">CCAL9337_01000</name>
</gene>
<dbReference type="SUPFAM" id="SSF52540">
    <property type="entry name" value="P-loop containing nucleoside triphosphate hydrolases"/>
    <property type="match status" value="1"/>
</dbReference>
<dbReference type="InterPro" id="IPR011604">
    <property type="entry name" value="PDDEXK-like_dom_sf"/>
</dbReference>
<dbReference type="InterPro" id="IPR038726">
    <property type="entry name" value="PDDEXK_AddAB-type"/>
</dbReference>
<proteinExistence type="predicted"/>
<keyword evidence="3" id="KW-1185">Reference proteome</keyword>
<dbReference type="Proteomes" id="UP000650616">
    <property type="component" value="Unassembled WGS sequence"/>
</dbReference>
<organism evidence="2 3">
    <name type="scientific">Campylobacter californiensis</name>
    <dbReference type="NCBI Taxonomy" id="1032243"/>
    <lineage>
        <taxon>Bacteria</taxon>
        <taxon>Pseudomonadati</taxon>
        <taxon>Campylobacterota</taxon>
        <taxon>Epsilonproteobacteria</taxon>
        <taxon>Campylobacterales</taxon>
        <taxon>Campylobacteraceae</taxon>
        <taxon>Campylobacter</taxon>
    </lineage>
</organism>
<sequence>MNTLYVFTSLRQIRDFNLKFQDSLIPKAYTIDEFERCATFVKNRVQADSTKLLLIMREACKMSERAQKKLNIPTEFFAFLKNNDYLFSFYKELASQKKTISDIKFSDIYASYEEHLQILEEVAKNYKEILVKNSLYDEITFCDIYEMNGDFIKSYDEIICEVSGILSEVDWEILQKCSKLTTLKIRFQTSKYNQKLILRIANICAKEPSEFELYHKFELNLSTLEIVNLGKTKQNKLVLTRAFEHESLQAAFVFEKISTFMKDGILPQNIAVILPDESFAQTLRAFDDKNMLSYAMGLPFEYSQFYAVLSALNEAVKENLALNLSENFLKERDDIGEIETFLNFSNINKVLFEKFKNLYPLSVKFEIFNEIIFEISSLYPNKDVDKILSEEMFFISNLTKDEALKFAELVEILLMRLKAKSIDEAHGGEVRAIGILESRGLNFDGVIIVDFNDDIVPKRSVNEMFLSSKVREKAGLISYYERENLQRFYYESLISGAKKVAISYVVNESKIASRFLSEFDCVYDTSFANDDYLGLFPLGRIAKFEPIKLQVGHDFFADELSFSRLDTFLSCARKYYYKYILHLNEGKNLELKSHSKYGKIIHDALFKYYLEFKEFKLQEFMKFISDKGLNPLEYKITEQKFKIFEQNEKERALQGWEISELECEKRAVYEGVKIYGRIDRIDKKDVLGKSEFCVIDYKTGAVPKDTLQLAFYQALLGENSQAYFYDLKEKMSLDPSKTAEIPQLKEALDKAKEYFVKEASFEQNIGSSCTYCAYKTFCLGQTS</sequence>
<accession>A0AAW3ZWN1</accession>
<feature type="domain" description="PD-(D/E)XK endonuclease-like" evidence="1">
    <location>
        <begin position="560"/>
        <end position="778"/>
    </location>
</feature>
<evidence type="ECO:0000313" key="2">
    <source>
        <dbReference type="EMBL" id="MBE3607315.1"/>
    </source>
</evidence>
<dbReference type="Pfam" id="PF12705">
    <property type="entry name" value="PDDEXK_1"/>
    <property type="match status" value="1"/>
</dbReference>
<name>A0AAW3ZWN1_9BACT</name>
<dbReference type="RefSeq" id="WP_170015210.1">
    <property type="nucleotide sequence ID" value="NZ_CP012545.1"/>
</dbReference>
<reference evidence="2 3" key="1">
    <citation type="submission" date="2015-08" db="EMBL/GenBank/DDBJ databases">
        <title>Comparative genomics of the Campylobacter concisus group.</title>
        <authorList>
            <person name="Yee E."/>
            <person name="Chapman M.H."/>
            <person name="Huynh S."/>
            <person name="Bono J.L."/>
            <person name="On S.L."/>
            <person name="St Leger J."/>
            <person name="Foster G."/>
            <person name="Parker C.T."/>
            <person name="Miller W.G."/>
        </authorList>
    </citation>
    <scope>NUCLEOTIDE SEQUENCE [LARGE SCALE GENOMIC DNA]</scope>
    <source>
        <strain evidence="2 3">RM9337</strain>
    </source>
</reference>
<evidence type="ECO:0000259" key="1">
    <source>
        <dbReference type="Pfam" id="PF12705"/>
    </source>
</evidence>
<comment type="caution">
    <text evidence="2">The sequence shown here is derived from an EMBL/GenBank/DDBJ whole genome shotgun (WGS) entry which is preliminary data.</text>
</comment>
<dbReference type="EMBL" id="LIWG01000001">
    <property type="protein sequence ID" value="MBE3607315.1"/>
    <property type="molecule type" value="Genomic_DNA"/>
</dbReference>